<proteinExistence type="predicted"/>
<evidence type="ECO:0000313" key="3">
    <source>
        <dbReference type="Proteomes" id="UP001152759"/>
    </source>
</evidence>
<evidence type="ECO:0008006" key="4">
    <source>
        <dbReference type="Google" id="ProtNLM"/>
    </source>
</evidence>
<name>A0A9P0AL32_BEMTA</name>
<organism evidence="2 3">
    <name type="scientific">Bemisia tabaci</name>
    <name type="common">Sweetpotato whitefly</name>
    <name type="synonym">Aleurodes tabaci</name>
    <dbReference type="NCBI Taxonomy" id="7038"/>
    <lineage>
        <taxon>Eukaryota</taxon>
        <taxon>Metazoa</taxon>
        <taxon>Ecdysozoa</taxon>
        <taxon>Arthropoda</taxon>
        <taxon>Hexapoda</taxon>
        <taxon>Insecta</taxon>
        <taxon>Pterygota</taxon>
        <taxon>Neoptera</taxon>
        <taxon>Paraneoptera</taxon>
        <taxon>Hemiptera</taxon>
        <taxon>Sternorrhyncha</taxon>
        <taxon>Aleyrodoidea</taxon>
        <taxon>Aleyrodidae</taxon>
        <taxon>Aleyrodinae</taxon>
        <taxon>Bemisia</taxon>
    </lineage>
</organism>
<dbReference type="Gene3D" id="2.60.120.650">
    <property type="entry name" value="Cupin"/>
    <property type="match status" value="1"/>
</dbReference>
<evidence type="ECO:0000313" key="2">
    <source>
        <dbReference type="EMBL" id="CAH0393883.1"/>
    </source>
</evidence>
<feature type="region of interest" description="Disordered" evidence="1">
    <location>
        <begin position="241"/>
        <end position="278"/>
    </location>
</feature>
<reference evidence="2" key="1">
    <citation type="submission" date="2021-12" db="EMBL/GenBank/DDBJ databases">
        <authorList>
            <person name="King R."/>
        </authorList>
    </citation>
    <scope>NUCLEOTIDE SEQUENCE</scope>
</reference>
<feature type="compositionally biased region" description="Polar residues" evidence="1">
    <location>
        <begin position="269"/>
        <end position="278"/>
    </location>
</feature>
<protein>
    <recommendedName>
        <fullName evidence="4">JmjC domain-containing protein</fullName>
    </recommendedName>
</protein>
<evidence type="ECO:0000256" key="1">
    <source>
        <dbReference type="SAM" id="MobiDB-lite"/>
    </source>
</evidence>
<accession>A0A9P0AL32</accession>
<dbReference type="EMBL" id="OU963868">
    <property type="protein sequence ID" value="CAH0393883.1"/>
    <property type="molecule type" value="Genomic_DNA"/>
</dbReference>
<keyword evidence="3" id="KW-1185">Reference proteome</keyword>
<dbReference type="Proteomes" id="UP001152759">
    <property type="component" value="Chromosome 7"/>
</dbReference>
<feature type="compositionally biased region" description="Basic and acidic residues" evidence="1">
    <location>
        <begin position="241"/>
        <end position="251"/>
    </location>
</feature>
<gene>
    <name evidence="2" type="ORF">BEMITA_LOCUS12238</name>
</gene>
<dbReference type="AlphaFoldDB" id="A0A9P0AL32"/>
<sequence length="278" mass="31090">MHFSTAPTSTCTGGQICGTCGPRRSLKRWRCFAKDHLLGSDLRSHVRKCPFPMSHKGDIFPSFRVEGGSLGVQCFGDLMITAPAATHMGFNTGENYCEAVNFGNRFWLSYVKGRMDAGTYPQCSHEHKKNCQSITPTPADFQKWENVEHFDSILTKRFARGPRNCQPSSTVCSKCNKIIVGEHYISKETGKPLCSSCREKERMLDRLSSRCNTVRLTKKDRRRVSQEKGSRYICTSCHDAIHKRGTGDKNPKRGRSRSPAPQPKPSRMGSRSSGATSC</sequence>